<sequence length="446" mass="52306">MKWNPWITEEKGQSNNKDNENEMDKSNMTIDSNECGKNSIADKELEHTNTIVANVHPYGESLIPSSSLQVLLHYLPWTNSDCNDDNALSSRLQMHDISMTYYCSASQTFMSRLSLALLRRFHHDKPSQQCDWICLQTYLQTFLSNLLQSASDTSNAKTKTMGVQPQTQNRQLFLEHLVAIVNNTTHVNNALQVFYNWYLEQFCLVPVQYHLLISTLIRFHVCRDDTQNQTDAKQDNNTSSSIGSDHNLRDNKNYDFIRQLFSFKGKQLSDEVYHLRPNDLFICYLFFFCNACNYVFWDLLLLQHLHSHTHHSHSSSSPSYLFDEVQVNHLMDDALEALQLQNWSVSNTIQVLHKFVHQTLEKSDIKFSFYLNENDFMFIIIYMLKRNNILKKSYIILQYHYNFKHILICSYLNGKNIYSCDIQNDKQLQLFNRHNCVNIIELSSLN</sequence>
<evidence type="ECO:0000313" key="2">
    <source>
        <dbReference type="EMBL" id="ETO17008.1"/>
    </source>
</evidence>
<proteinExistence type="predicted"/>
<organism evidence="2 3">
    <name type="scientific">Reticulomyxa filosa</name>
    <dbReference type="NCBI Taxonomy" id="46433"/>
    <lineage>
        <taxon>Eukaryota</taxon>
        <taxon>Sar</taxon>
        <taxon>Rhizaria</taxon>
        <taxon>Retaria</taxon>
        <taxon>Foraminifera</taxon>
        <taxon>Monothalamids</taxon>
        <taxon>Reticulomyxidae</taxon>
        <taxon>Reticulomyxa</taxon>
    </lineage>
</organism>
<gene>
    <name evidence="2" type="ORF">RFI_20330</name>
</gene>
<protein>
    <submittedName>
        <fullName evidence="2">Uncharacterized protein</fullName>
    </submittedName>
</protein>
<reference evidence="2 3" key="1">
    <citation type="journal article" date="2013" name="Curr. Biol.">
        <title>The Genome of the Foraminiferan Reticulomyxa filosa.</title>
        <authorList>
            <person name="Glockner G."/>
            <person name="Hulsmann N."/>
            <person name="Schleicher M."/>
            <person name="Noegel A.A."/>
            <person name="Eichinger L."/>
            <person name="Gallinger C."/>
            <person name="Pawlowski J."/>
            <person name="Sierra R."/>
            <person name="Euteneuer U."/>
            <person name="Pillet L."/>
            <person name="Moustafa A."/>
            <person name="Platzer M."/>
            <person name="Groth M."/>
            <person name="Szafranski K."/>
            <person name="Schliwa M."/>
        </authorList>
    </citation>
    <scope>NUCLEOTIDE SEQUENCE [LARGE SCALE GENOMIC DNA]</scope>
</reference>
<dbReference type="AlphaFoldDB" id="X6MSR2"/>
<dbReference type="Proteomes" id="UP000023152">
    <property type="component" value="Unassembled WGS sequence"/>
</dbReference>
<accession>X6MSR2</accession>
<feature type="compositionally biased region" description="Polar residues" evidence="1">
    <location>
        <begin position="26"/>
        <end position="35"/>
    </location>
</feature>
<evidence type="ECO:0000313" key="3">
    <source>
        <dbReference type="Proteomes" id="UP000023152"/>
    </source>
</evidence>
<feature type="compositionally biased region" description="Basic and acidic residues" evidence="1">
    <location>
        <begin position="8"/>
        <end position="25"/>
    </location>
</feature>
<evidence type="ECO:0000256" key="1">
    <source>
        <dbReference type="SAM" id="MobiDB-lite"/>
    </source>
</evidence>
<dbReference type="EMBL" id="ASPP01017471">
    <property type="protein sequence ID" value="ETO17008.1"/>
    <property type="molecule type" value="Genomic_DNA"/>
</dbReference>
<name>X6MSR2_RETFI</name>
<comment type="caution">
    <text evidence="2">The sequence shown here is derived from an EMBL/GenBank/DDBJ whole genome shotgun (WGS) entry which is preliminary data.</text>
</comment>
<feature type="region of interest" description="Disordered" evidence="1">
    <location>
        <begin position="1"/>
        <end position="35"/>
    </location>
</feature>
<keyword evidence="3" id="KW-1185">Reference proteome</keyword>